<evidence type="ECO:0000256" key="9">
    <source>
        <dbReference type="ARBA" id="ARBA00023002"/>
    </source>
</evidence>
<proteinExistence type="predicted"/>
<feature type="domain" description="FAD-binding FR-type" evidence="15">
    <location>
        <begin position="228"/>
        <end position="446"/>
    </location>
</feature>
<evidence type="ECO:0000256" key="2">
    <source>
        <dbReference type="ARBA" id="ARBA00022448"/>
    </source>
</evidence>
<dbReference type="SUPFAM" id="SSF52343">
    <property type="entry name" value="Ferredoxin reductase-like, C-terminal NADP-linked domain"/>
    <property type="match status" value="1"/>
</dbReference>
<comment type="cofactor">
    <cofactor evidence="12">
        <name>FMN</name>
        <dbReference type="ChEBI" id="CHEBI:58210"/>
    </cofactor>
    <text evidence="12">Binds 1 FMN per subunit.</text>
</comment>
<dbReference type="EC" id="1.8.1.2" evidence="1"/>
<dbReference type="PROSITE" id="PS51384">
    <property type="entry name" value="FAD_FR"/>
    <property type="match status" value="1"/>
</dbReference>
<evidence type="ECO:0000313" key="17">
    <source>
        <dbReference type="Proteomes" id="UP000264702"/>
    </source>
</evidence>
<feature type="region of interest" description="Disordered" evidence="13">
    <location>
        <begin position="195"/>
        <end position="227"/>
    </location>
</feature>
<keyword evidence="4" id="KW-0285">Flavoprotein</keyword>
<keyword evidence="8" id="KW-0249">Electron transport</keyword>
<dbReference type="PRINTS" id="PR00371">
    <property type="entry name" value="FPNCR"/>
</dbReference>
<accession>A0A372IV09</accession>
<evidence type="ECO:0000256" key="6">
    <source>
        <dbReference type="ARBA" id="ARBA00022827"/>
    </source>
</evidence>
<dbReference type="Gene3D" id="3.40.50.80">
    <property type="entry name" value="Nucleotide-binding domain of ferredoxin-NADP reductase (FNR) module"/>
    <property type="match status" value="1"/>
</dbReference>
<evidence type="ECO:0000256" key="7">
    <source>
        <dbReference type="ARBA" id="ARBA00022857"/>
    </source>
</evidence>
<dbReference type="SUPFAM" id="SSF52218">
    <property type="entry name" value="Flavoproteins"/>
    <property type="match status" value="1"/>
</dbReference>
<dbReference type="GO" id="GO:0019344">
    <property type="term" value="P:cysteine biosynthetic process"/>
    <property type="evidence" value="ECO:0007669"/>
    <property type="project" value="UniProtKB-KW"/>
</dbReference>
<evidence type="ECO:0000256" key="5">
    <source>
        <dbReference type="ARBA" id="ARBA00022643"/>
    </source>
</evidence>
<comment type="caution">
    <text evidence="16">The sequence shown here is derived from an EMBL/GenBank/DDBJ whole genome shotgun (WGS) entry which is preliminary data.</text>
</comment>
<feature type="domain" description="Flavodoxin-like" evidence="14">
    <location>
        <begin position="47"/>
        <end position="185"/>
    </location>
</feature>
<dbReference type="FunFam" id="3.40.50.80:FF:000001">
    <property type="entry name" value="NADPH--cytochrome P450 reductase 1"/>
    <property type="match status" value="1"/>
</dbReference>
<dbReference type="OrthoDB" id="9789468at2"/>
<evidence type="ECO:0000256" key="8">
    <source>
        <dbReference type="ARBA" id="ARBA00022982"/>
    </source>
</evidence>
<keyword evidence="6 12" id="KW-0274">FAD</keyword>
<evidence type="ECO:0000256" key="4">
    <source>
        <dbReference type="ARBA" id="ARBA00022630"/>
    </source>
</evidence>
<dbReference type="PANTHER" id="PTHR19384">
    <property type="entry name" value="NITRIC OXIDE SYNTHASE-RELATED"/>
    <property type="match status" value="1"/>
</dbReference>
<dbReference type="InterPro" id="IPR023173">
    <property type="entry name" value="NADPH_Cyt_P450_Rdtase_alpha"/>
</dbReference>
<evidence type="ECO:0000256" key="11">
    <source>
        <dbReference type="ARBA" id="ARBA00052219"/>
    </source>
</evidence>
<dbReference type="InterPro" id="IPR039261">
    <property type="entry name" value="FNR_nucleotide-bd"/>
</dbReference>
<feature type="binding site" evidence="12">
    <location>
        <begin position="384"/>
        <end position="387"/>
    </location>
    <ligand>
        <name>FAD</name>
        <dbReference type="ChEBI" id="CHEBI:57692"/>
    </ligand>
</feature>
<name>A0A372IV09_9BACT</name>
<dbReference type="InterPro" id="IPR001709">
    <property type="entry name" value="Flavoprot_Pyr_Nucl_cyt_Rdtase"/>
</dbReference>
<dbReference type="InterPro" id="IPR029039">
    <property type="entry name" value="Flavoprotein-like_sf"/>
</dbReference>
<dbReference type="PRINTS" id="PR00369">
    <property type="entry name" value="FLAVODOXIN"/>
</dbReference>
<evidence type="ECO:0000313" key="16">
    <source>
        <dbReference type="EMBL" id="RFU18619.1"/>
    </source>
</evidence>
<feature type="binding site" evidence="12">
    <location>
        <begin position="523"/>
        <end position="527"/>
    </location>
    <ligand>
        <name>NADP(+)</name>
        <dbReference type="ChEBI" id="CHEBI:58349"/>
    </ligand>
</feature>
<dbReference type="Gene3D" id="1.20.990.10">
    <property type="entry name" value="NADPH-cytochrome p450 Reductase, Chain A, domain 3"/>
    <property type="match status" value="1"/>
</dbReference>
<dbReference type="Gene3D" id="3.40.50.360">
    <property type="match status" value="1"/>
</dbReference>
<dbReference type="GO" id="GO:0010181">
    <property type="term" value="F:FMN binding"/>
    <property type="evidence" value="ECO:0007669"/>
    <property type="project" value="InterPro"/>
</dbReference>
<dbReference type="Pfam" id="PF00258">
    <property type="entry name" value="Flavodoxin_1"/>
    <property type="match status" value="1"/>
</dbReference>
<evidence type="ECO:0000256" key="1">
    <source>
        <dbReference type="ARBA" id="ARBA00012604"/>
    </source>
</evidence>
<feature type="binding site" evidence="12">
    <location>
        <position position="559"/>
    </location>
    <ligand>
        <name>NADP(+)</name>
        <dbReference type="ChEBI" id="CHEBI:58349"/>
    </ligand>
</feature>
<evidence type="ECO:0000256" key="12">
    <source>
        <dbReference type="PIRSR" id="PIRSR000207-1"/>
    </source>
</evidence>
<feature type="binding site" evidence="12">
    <location>
        <position position="597"/>
    </location>
    <ligand>
        <name>FAD</name>
        <dbReference type="ChEBI" id="CHEBI:57692"/>
    </ligand>
</feature>
<feature type="binding site" evidence="12">
    <location>
        <begin position="136"/>
        <end position="145"/>
    </location>
    <ligand>
        <name>FMN</name>
        <dbReference type="ChEBI" id="CHEBI:58210"/>
    </ligand>
</feature>
<dbReference type="Pfam" id="PF00175">
    <property type="entry name" value="NAD_binding_1"/>
    <property type="match status" value="1"/>
</dbReference>
<evidence type="ECO:0000256" key="13">
    <source>
        <dbReference type="SAM" id="MobiDB-lite"/>
    </source>
</evidence>
<dbReference type="InterPro" id="IPR017938">
    <property type="entry name" value="Riboflavin_synthase-like_b-brl"/>
</dbReference>
<dbReference type="GO" id="GO:0004783">
    <property type="term" value="F:sulfite reductase (NADPH) activity"/>
    <property type="evidence" value="ECO:0007669"/>
    <property type="project" value="UniProtKB-EC"/>
</dbReference>
<dbReference type="Proteomes" id="UP000264702">
    <property type="component" value="Unassembled WGS sequence"/>
</dbReference>
<reference evidence="16 17" key="1">
    <citation type="submission" date="2018-08" db="EMBL/GenBank/DDBJ databases">
        <title>Acidipila sp. 4G-K13, an acidobacterium isolated from forest soil.</title>
        <authorList>
            <person name="Gao Z.-H."/>
            <person name="Qiu L.-H."/>
        </authorList>
    </citation>
    <scope>NUCLEOTIDE SEQUENCE [LARGE SCALE GENOMIC DNA]</scope>
    <source>
        <strain evidence="16 17">4G-K13</strain>
    </source>
</reference>
<comment type="catalytic activity">
    <reaction evidence="11">
        <text>hydrogen sulfide + 3 NADP(+) + 3 H2O = sulfite + 3 NADPH + 4 H(+)</text>
        <dbReference type="Rhea" id="RHEA:13801"/>
        <dbReference type="ChEBI" id="CHEBI:15377"/>
        <dbReference type="ChEBI" id="CHEBI:15378"/>
        <dbReference type="ChEBI" id="CHEBI:17359"/>
        <dbReference type="ChEBI" id="CHEBI:29919"/>
        <dbReference type="ChEBI" id="CHEBI:57783"/>
        <dbReference type="ChEBI" id="CHEBI:58349"/>
        <dbReference type="EC" id="1.8.1.2"/>
    </reaction>
</comment>
<keyword evidence="7 12" id="KW-0521">NADP</keyword>
<evidence type="ECO:0000259" key="15">
    <source>
        <dbReference type="PROSITE" id="PS51384"/>
    </source>
</evidence>
<feature type="binding site" evidence="12">
    <location>
        <begin position="417"/>
        <end position="420"/>
    </location>
    <ligand>
        <name>FAD</name>
        <dbReference type="ChEBI" id="CHEBI:57692"/>
    </ligand>
</feature>
<keyword evidence="9 16" id="KW-0560">Oxidoreductase</keyword>
<feature type="compositionally biased region" description="Low complexity" evidence="13">
    <location>
        <begin position="201"/>
        <end position="224"/>
    </location>
</feature>
<gene>
    <name evidence="16" type="ORF">D0Y96_03485</name>
</gene>
<comment type="cofactor">
    <cofactor evidence="12">
        <name>FAD</name>
        <dbReference type="ChEBI" id="CHEBI:57692"/>
    </cofactor>
    <text evidence="12">Binds 1 FAD per subunit.</text>
</comment>
<dbReference type="SUPFAM" id="SSF63380">
    <property type="entry name" value="Riboflavin synthase domain-like"/>
    <property type="match status" value="1"/>
</dbReference>
<dbReference type="Pfam" id="PF00667">
    <property type="entry name" value="FAD_binding_1"/>
    <property type="match status" value="1"/>
</dbReference>
<keyword evidence="2" id="KW-0813">Transport</keyword>
<dbReference type="InterPro" id="IPR003097">
    <property type="entry name" value="CysJ-like_FAD-binding"/>
</dbReference>
<dbReference type="GO" id="GO:0050660">
    <property type="term" value="F:flavin adenine dinucleotide binding"/>
    <property type="evidence" value="ECO:0007669"/>
    <property type="project" value="InterPro"/>
</dbReference>
<dbReference type="NCBIfam" id="NF004859">
    <property type="entry name" value="PRK06214.1"/>
    <property type="match status" value="1"/>
</dbReference>
<dbReference type="InterPro" id="IPR008254">
    <property type="entry name" value="Flavodoxin/NO_synth"/>
</dbReference>
<evidence type="ECO:0000256" key="3">
    <source>
        <dbReference type="ARBA" id="ARBA00022605"/>
    </source>
</evidence>
<feature type="binding site" evidence="12">
    <location>
        <begin position="517"/>
        <end position="518"/>
    </location>
    <ligand>
        <name>NADP(+)</name>
        <dbReference type="ChEBI" id="CHEBI:58349"/>
    </ligand>
</feature>
<dbReference type="InterPro" id="IPR017927">
    <property type="entry name" value="FAD-bd_FR_type"/>
</dbReference>
<dbReference type="InterPro" id="IPR010199">
    <property type="entry name" value="CysJ"/>
</dbReference>
<protein>
    <recommendedName>
        <fullName evidence="1">assimilatory sulfite reductase (NADPH)</fullName>
        <ecNumber evidence="1">1.8.1.2</ecNumber>
    </recommendedName>
</protein>
<dbReference type="PIRSF" id="PIRSF000207">
    <property type="entry name" value="SiR-FP_CysJ"/>
    <property type="match status" value="1"/>
</dbReference>
<dbReference type="PANTHER" id="PTHR19384:SF128">
    <property type="entry name" value="NADPH OXIDOREDUCTASE A"/>
    <property type="match status" value="1"/>
</dbReference>
<evidence type="ECO:0000256" key="10">
    <source>
        <dbReference type="ARBA" id="ARBA00023192"/>
    </source>
</evidence>
<evidence type="ECO:0000259" key="14">
    <source>
        <dbReference type="PROSITE" id="PS50902"/>
    </source>
</evidence>
<dbReference type="EMBL" id="QVQT01000001">
    <property type="protein sequence ID" value="RFU18619.1"/>
    <property type="molecule type" value="Genomic_DNA"/>
</dbReference>
<sequence>MSQTLVPFIPEDAPFTPAQRAWLNGFVAGLYSYAPAPAAEAPQALRLAVLYGSQTGTAEGLARRLAKELKAAGHTVSMSSLEGYVPATLAAETYALFIVSTYGEGEAPDAAQPFYQQLCVEHFPLLGGLSYAVLALGDSHYEHFCQFGKELDAKLETLGGTRILPRVDSDVDVDAPFTGWKDAAVKKLRELASPPGMPASGEAVAATGETPAPGATAGHAAGPAHTRDNPYLSPLAEKRALTHPSSSKLTIHLDFAIEDSAIQYEAGDACGVVPQNHPRLVDAVLASLPFSGSEMVEIPRAGSMTLHEALLRRFAISRLSRKIISQYAAAAQCTKLTALLAPENQTDLEQYLHGRDLVDLLRECPDALQTPGDLVKMLSLLTPRLYSISSSPVAHPGRVHTTVSVVRWRAHDRDRGGVCSTLLADRIEIGDRLPIYIQANKKFRLPQDPKVPVIMIGPGTGIAPFRAFLHERRAIGATGKNWLFFGERSASTDFLYREELEGMQADGHLSRLDTAFSRDQEQKIYVQDLMMQNGQQLWGWLEEGAFLYVCGDASKMAKDVDRTLRRIIETQGKMPEEAAESYVQALKDNKRYQRDIY</sequence>
<dbReference type="CDD" id="cd06199">
    <property type="entry name" value="SiR"/>
    <property type="match status" value="1"/>
</dbReference>
<keyword evidence="17" id="KW-1185">Reference proteome</keyword>
<keyword evidence="10" id="KW-0198">Cysteine biosynthesis</keyword>
<feature type="binding site" evidence="12">
    <location>
        <begin position="402"/>
        <end position="404"/>
    </location>
    <ligand>
        <name>FAD</name>
        <dbReference type="ChEBI" id="CHEBI:57692"/>
    </ligand>
</feature>
<dbReference type="Gene3D" id="2.40.30.10">
    <property type="entry name" value="Translation factors"/>
    <property type="match status" value="1"/>
</dbReference>
<keyword evidence="3" id="KW-0028">Amino-acid biosynthesis</keyword>
<dbReference type="PROSITE" id="PS50902">
    <property type="entry name" value="FLAVODOXIN_LIKE"/>
    <property type="match status" value="1"/>
</dbReference>
<dbReference type="AlphaFoldDB" id="A0A372IV09"/>
<organism evidence="16 17">
    <name type="scientific">Paracidobacterium acidisoli</name>
    <dbReference type="NCBI Taxonomy" id="2303751"/>
    <lineage>
        <taxon>Bacteria</taxon>
        <taxon>Pseudomonadati</taxon>
        <taxon>Acidobacteriota</taxon>
        <taxon>Terriglobia</taxon>
        <taxon>Terriglobales</taxon>
        <taxon>Acidobacteriaceae</taxon>
        <taxon>Paracidobacterium</taxon>
    </lineage>
</organism>
<dbReference type="InterPro" id="IPR001094">
    <property type="entry name" value="Flavdoxin-like"/>
</dbReference>
<dbReference type="GO" id="GO:0005829">
    <property type="term" value="C:cytosol"/>
    <property type="evidence" value="ECO:0007669"/>
    <property type="project" value="TreeGrafter"/>
</dbReference>
<dbReference type="RefSeq" id="WP_117297915.1">
    <property type="nucleotide sequence ID" value="NZ_QVQT02000001.1"/>
</dbReference>
<dbReference type="InterPro" id="IPR001433">
    <property type="entry name" value="OxRdtase_FAD/NAD-bd"/>
</dbReference>
<feature type="binding site" evidence="12">
    <location>
        <begin position="100"/>
        <end position="103"/>
    </location>
    <ligand>
        <name>FMN</name>
        <dbReference type="ChEBI" id="CHEBI:58210"/>
    </ligand>
</feature>
<keyword evidence="5 12" id="KW-0288">FMN</keyword>